<name>A0AC34FV42_9BILA</name>
<dbReference type="WBParaSite" id="ES5_v2.g21344.t1">
    <property type="protein sequence ID" value="ES5_v2.g21344.t1"/>
    <property type="gene ID" value="ES5_v2.g21344"/>
</dbReference>
<evidence type="ECO:0000313" key="1">
    <source>
        <dbReference type="Proteomes" id="UP000887579"/>
    </source>
</evidence>
<dbReference type="Proteomes" id="UP000887579">
    <property type="component" value="Unplaced"/>
</dbReference>
<reference evidence="2" key="1">
    <citation type="submission" date="2022-11" db="UniProtKB">
        <authorList>
            <consortium name="WormBaseParasite"/>
        </authorList>
    </citation>
    <scope>IDENTIFICATION</scope>
</reference>
<organism evidence="1 2">
    <name type="scientific">Panagrolaimus sp. ES5</name>
    <dbReference type="NCBI Taxonomy" id="591445"/>
    <lineage>
        <taxon>Eukaryota</taxon>
        <taxon>Metazoa</taxon>
        <taxon>Ecdysozoa</taxon>
        <taxon>Nematoda</taxon>
        <taxon>Chromadorea</taxon>
        <taxon>Rhabditida</taxon>
        <taxon>Tylenchina</taxon>
        <taxon>Panagrolaimomorpha</taxon>
        <taxon>Panagrolaimoidea</taxon>
        <taxon>Panagrolaimidae</taxon>
        <taxon>Panagrolaimus</taxon>
    </lineage>
</organism>
<evidence type="ECO:0000313" key="2">
    <source>
        <dbReference type="WBParaSite" id="ES5_v2.g21344.t1"/>
    </source>
</evidence>
<protein>
    <submittedName>
        <fullName evidence="2">Ribonuclease Z</fullName>
    </submittedName>
</protein>
<proteinExistence type="predicted"/>
<accession>A0AC34FV42</accession>
<sequence length="175" mass="20354">MASPTIQPYFTGSSKLDYIVHLTKPEIFDTELYQSFSSKTWIEECQIDIRPETNVIATKVINDNVKEKWDTICSTLPVQESEPFPKIIFFGTSSATPSKYRNVTSNMVQTADSFYLIDCGEGTFGQMKHMFGPKISEVLTKLRVIFMTHTHQDHVRIFLKFEYYCLMKKYFRQMA</sequence>